<proteinExistence type="predicted"/>
<dbReference type="Gene3D" id="3.30.565.10">
    <property type="entry name" value="Histidine kinase-like ATPase, C-terminal domain"/>
    <property type="match status" value="1"/>
</dbReference>
<accession>A0A4R0YKW4</accession>
<keyword evidence="5 9" id="KW-0418">Kinase</keyword>
<dbReference type="PANTHER" id="PTHR43711">
    <property type="entry name" value="TWO-COMPONENT HISTIDINE KINASE"/>
    <property type="match status" value="1"/>
</dbReference>
<dbReference type="SMART" id="SM00388">
    <property type="entry name" value="HisKA"/>
    <property type="match status" value="1"/>
</dbReference>
<sequence length="483" mass="53269">MESRPHLLPRLFIDVVLPGTIAALALVLALCVQQTHNLGERTDAAISLRMERLARQLETDEGTSPQAALDQTMHDNGQDERLLRVELHRPDGSLWSSGPAGVQGGAIYRSELTGNSHVPSWLSLQVDTASLHRAQGLVWLLGGLCAVGILLLAWLARLTLRHRVLEPLSQVQGALHELVNARHPTPDAAPASAEFEQVRQTLQHLSDLQEEQRRDWNAIQRDNAIEALDRLRQSQAATRSKSQFIALVSHHFRQPLQALELFAGSLDSDTESNSDGEQQSLLRQMRSSIAAMTRLLDALLEISRLDAGVIAVKPVGFTAAELFMRDRTSLSHEAALQQVTLVWRGSHHHLHGDADVAASLLYQLASNAISNAAHGRVLIAARRRGQAIRIEVRDNGPGIAVIHQQRIFEEFVQLQTAENERRGGYGLGLAIAERLARLLGTRIGLRSEPGSGSTFWFELPCMPAMERHTTPRNHPSPAWRQAG</sequence>
<dbReference type="EMBL" id="SJTG01000005">
    <property type="protein sequence ID" value="TCI06935.1"/>
    <property type="molecule type" value="Genomic_DNA"/>
</dbReference>
<evidence type="ECO:0000313" key="9">
    <source>
        <dbReference type="EMBL" id="TCI06935.1"/>
    </source>
</evidence>
<dbReference type="InterPro" id="IPR036890">
    <property type="entry name" value="HATPase_C_sf"/>
</dbReference>
<organism evidence="9 10">
    <name type="scientific">Dyella soli</name>
    <dbReference type="NCBI Taxonomy" id="522319"/>
    <lineage>
        <taxon>Bacteria</taxon>
        <taxon>Pseudomonadati</taxon>
        <taxon>Pseudomonadota</taxon>
        <taxon>Gammaproteobacteria</taxon>
        <taxon>Lysobacterales</taxon>
        <taxon>Rhodanobacteraceae</taxon>
        <taxon>Dyella</taxon>
    </lineage>
</organism>
<evidence type="ECO:0000256" key="3">
    <source>
        <dbReference type="ARBA" id="ARBA00022553"/>
    </source>
</evidence>
<dbReference type="InterPro" id="IPR005467">
    <property type="entry name" value="His_kinase_dom"/>
</dbReference>
<keyword evidence="3" id="KW-0597">Phosphoprotein</keyword>
<evidence type="ECO:0000256" key="5">
    <source>
        <dbReference type="ARBA" id="ARBA00022777"/>
    </source>
</evidence>
<name>A0A4R0YKW4_9GAMM</name>
<dbReference type="RefSeq" id="WP_131411848.1">
    <property type="nucleotide sequence ID" value="NZ_SJTG01000005.1"/>
</dbReference>
<dbReference type="AlphaFoldDB" id="A0A4R0YKW4"/>
<dbReference type="EC" id="2.7.13.3" evidence="2"/>
<evidence type="ECO:0000256" key="1">
    <source>
        <dbReference type="ARBA" id="ARBA00000085"/>
    </source>
</evidence>
<evidence type="ECO:0000256" key="7">
    <source>
        <dbReference type="SAM" id="Phobius"/>
    </source>
</evidence>
<feature type="domain" description="Histidine kinase" evidence="8">
    <location>
        <begin position="247"/>
        <end position="463"/>
    </location>
</feature>
<dbReference type="GO" id="GO:0000155">
    <property type="term" value="F:phosphorelay sensor kinase activity"/>
    <property type="evidence" value="ECO:0007669"/>
    <property type="project" value="InterPro"/>
</dbReference>
<gene>
    <name evidence="9" type="ORF">EZM97_30395</name>
</gene>
<evidence type="ECO:0000256" key="2">
    <source>
        <dbReference type="ARBA" id="ARBA00012438"/>
    </source>
</evidence>
<feature type="transmembrane region" description="Helical" evidence="7">
    <location>
        <begin position="12"/>
        <end position="32"/>
    </location>
</feature>
<keyword evidence="7" id="KW-0472">Membrane</keyword>
<dbReference type="Proteomes" id="UP000291822">
    <property type="component" value="Unassembled WGS sequence"/>
</dbReference>
<dbReference type="PRINTS" id="PR00344">
    <property type="entry name" value="BCTRLSENSOR"/>
</dbReference>
<dbReference type="InterPro" id="IPR036097">
    <property type="entry name" value="HisK_dim/P_sf"/>
</dbReference>
<dbReference type="SUPFAM" id="SSF55874">
    <property type="entry name" value="ATPase domain of HSP90 chaperone/DNA topoisomerase II/histidine kinase"/>
    <property type="match status" value="1"/>
</dbReference>
<keyword evidence="7" id="KW-0812">Transmembrane</keyword>
<dbReference type="PROSITE" id="PS50109">
    <property type="entry name" value="HIS_KIN"/>
    <property type="match status" value="1"/>
</dbReference>
<keyword evidence="6" id="KW-0902">Two-component regulatory system</keyword>
<keyword evidence="7" id="KW-1133">Transmembrane helix</keyword>
<dbReference type="InterPro" id="IPR004358">
    <property type="entry name" value="Sig_transdc_His_kin-like_C"/>
</dbReference>
<reference evidence="9 10" key="1">
    <citation type="submission" date="2019-02" db="EMBL/GenBank/DDBJ databases">
        <title>Dyella amyloliquefaciens sp. nov., isolated from forest soil.</title>
        <authorList>
            <person name="Gao Z.-H."/>
            <person name="Qiu L.-H."/>
        </authorList>
    </citation>
    <scope>NUCLEOTIDE SEQUENCE [LARGE SCALE GENOMIC DNA]</scope>
    <source>
        <strain evidence="9 10">KACC 12747</strain>
    </source>
</reference>
<feature type="transmembrane region" description="Helical" evidence="7">
    <location>
        <begin position="137"/>
        <end position="156"/>
    </location>
</feature>
<dbReference type="PANTHER" id="PTHR43711:SF31">
    <property type="entry name" value="HISTIDINE KINASE"/>
    <property type="match status" value="1"/>
</dbReference>
<dbReference type="Gene3D" id="1.10.287.130">
    <property type="match status" value="1"/>
</dbReference>
<dbReference type="SMART" id="SM00387">
    <property type="entry name" value="HATPase_c"/>
    <property type="match status" value="1"/>
</dbReference>
<dbReference type="InterPro" id="IPR050736">
    <property type="entry name" value="Sensor_HK_Regulatory"/>
</dbReference>
<evidence type="ECO:0000256" key="6">
    <source>
        <dbReference type="ARBA" id="ARBA00023012"/>
    </source>
</evidence>
<evidence type="ECO:0000313" key="10">
    <source>
        <dbReference type="Proteomes" id="UP000291822"/>
    </source>
</evidence>
<dbReference type="InterPro" id="IPR003594">
    <property type="entry name" value="HATPase_dom"/>
</dbReference>
<dbReference type="SUPFAM" id="SSF47384">
    <property type="entry name" value="Homodimeric domain of signal transducing histidine kinase"/>
    <property type="match status" value="1"/>
</dbReference>
<dbReference type="Pfam" id="PF00512">
    <property type="entry name" value="HisKA"/>
    <property type="match status" value="1"/>
</dbReference>
<comment type="caution">
    <text evidence="9">The sequence shown here is derived from an EMBL/GenBank/DDBJ whole genome shotgun (WGS) entry which is preliminary data.</text>
</comment>
<evidence type="ECO:0000259" key="8">
    <source>
        <dbReference type="PROSITE" id="PS50109"/>
    </source>
</evidence>
<evidence type="ECO:0000256" key="4">
    <source>
        <dbReference type="ARBA" id="ARBA00022679"/>
    </source>
</evidence>
<protein>
    <recommendedName>
        <fullName evidence="2">histidine kinase</fullName>
        <ecNumber evidence="2">2.7.13.3</ecNumber>
    </recommendedName>
</protein>
<keyword evidence="10" id="KW-1185">Reference proteome</keyword>
<dbReference type="InterPro" id="IPR003661">
    <property type="entry name" value="HisK_dim/P_dom"/>
</dbReference>
<keyword evidence="4" id="KW-0808">Transferase</keyword>
<dbReference type="Pfam" id="PF02518">
    <property type="entry name" value="HATPase_c"/>
    <property type="match status" value="1"/>
</dbReference>
<comment type="catalytic activity">
    <reaction evidence="1">
        <text>ATP + protein L-histidine = ADP + protein N-phospho-L-histidine.</text>
        <dbReference type="EC" id="2.7.13.3"/>
    </reaction>
</comment>
<dbReference type="CDD" id="cd00082">
    <property type="entry name" value="HisKA"/>
    <property type="match status" value="1"/>
</dbReference>